<dbReference type="Pfam" id="PF00078">
    <property type="entry name" value="RVT_1"/>
    <property type="match status" value="1"/>
</dbReference>
<dbReference type="Gene3D" id="3.60.10.10">
    <property type="entry name" value="Endonuclease/exonuclease/phosphatase"/>
    <property type="match status" value="1"/>
</dbReference>
<dbReference type="CDD" id="cd09076">
    <property type="entry name" value="L1-EN"/>
    <property type="match status" value="1"/>
</dbReference>
<accession>K9J477</accession>
<dbReference type="GO" id="GO:0004519">
    <property type="term" value="F:endonuclease activity"/>
    <property type="evidence" value="ECO:0007669"/>
    <property type="project" value="UniProtKB-KW"/>
</dbReference>
<keyword evidence="3" id="KW-0378">Hydrolase</keyword>
<dbReference type="InterPro" id="IPR000477">
    <property type="entry name" value="RT_dom"/>
</dbReference>
<dbReference type="Pfam" id="PF03372">
    <property type="entry name" value="Exo_endo_phos"/>
    <property type="match status" value="1"/>
</dbReference>
<evidence type="ECO:0000259" key="2">
    <source>
        <dbReference type="PROSITE" id="PS50878"/>
    </source>
</evidence>
<dbReference type="CDD" id="cd01650">
    <property type="entry name" value="RT_nLTR_like"/>
    <property type="match status" value="1"/>
</dbReference>
<evidence type="ECO:0000256" key="1">
    <source>
        <dbReference type="ARBA" id="ARBA00012493"/>
    </source>
</evidence>
<keyword evidence="3" id="KW-0548">Nucleotidyltransferase</keyword>
<keyword evidence="3" id="KW-0255">Endonuclease</keyword>
<organism evidence="3">
    <name type="scientific">Desmodus rotundus</name>
    <name type="common">Vampire bat</name>
    <dbReference type="NCBI Taxonomy" id="9430"/>
    <lineage>
        <taxon>Eukaryota</taxon>
        <taxon>Metazoa</taxon>
        <taxon>Chordata</taxon>
        <taxon>Craniata</taxon>
        <taxon>Vertebrata</taxon>
        <taxon>Euteleostomi</taxon>
        <taxon>Mammalia</taxon>
        <taxon>Eutheria</taxon>
        <taxon>Laurasiatheria</taxon>
        <taxon>Chiroptera</taxon>
        <taxon>Yangochiroptera</taxon>
        <taxon>Phyllostomidae</taxon>
        <taxon>Desmodontinae</taxon>
        <taxon>Desmodus</taxon>
    </lineage>
</organism>
<keyword evidence="3" id="KW-0808">Transferase</keyword>
<dbReference type="InterPro" id="IPR036691">
    <property type="entry name" value="Endo/exonu/phosph_ase_sf"/>
</dbReference>
<feature type="non-terminal residue" evidence="3">
    <location>
        <position position="1"/>
    </location>
</feature>
<dbReference type="GO" id="GO:0003964">
    <property type="term" value="F:RNA-directed DNA polymerase activity"/>
    <property type="evidence" value="ECO:0007669"/>
    <property type="project" value="UniProtKB-KW"/>
</dbReference>
<dbReference type="PROSITE" id="PS50878">
    <property type="entry name" value="RT_POL"/>
    <property type="match status" value="1"/>
</dbReference>
<feature type="domain" description="Reverse transcriptase" evidence="2">
    <location>
        <begin position="494"/>
        <end position="769"/>
    </location>
</feature>
<keyword evidence="3" id="KW-0695">RNA-directed DNA polymerase</keyword>
<proteinExistence type="evidence at transcript level"/>
<dbReference type="EC" id="2.7.7.49" evidence="1"/>
<dbReference type="InterPro" id="IPR043502">
    <property type="entry name" value="DNA/RNA_pol_sf"/>
</dbReference>
<dbReference type="EMBL" id="GABZ01000349">
    <property type="protein sequence ID" value="JAA53176.1"/>
    <property type="molecule type" value="mRNA"/>
</dbReference>
<keyword evidence="3" id="KW-0540">Nuclease</keyword>
<dbReference type="PANTHER" id="PTHR19446">
    <property type="entry name" value="REVERSE TRANSCRIPTASES"/>
    <property type="match status" value="1"/>
</dbReference>
<dbReference type="AlphaFoldDB" id="K9J477"/>
<reference evidence="3" key="1">
    <citation type="submission" date="2012-11" db="EMBL/GenBank/DDBJ databases">
        <title>The Vampirome: Transcriptome and Proteome Analysis of the Submandibular and Accessory Glands of the Vampire Bat and Vector of Human Rabies, Desmodus rotundus.</title>
        <authorList>
            <person name="Francischetti I.M.B."/>
            <person name="Assumpcao T.C.F."/>
            <person name="Ma D."/>
            <person name="Vicente E.C."/>
            <person name="Ribeiro J.M.C."/>
        </authorList>
    </citation>
    <scope>NUCLEOTIDE SEQUENCE</scope>
    <source>
        <tissue evidence="3">Salivary gland</tissue>
    </source>
</reference>
<sequence length="1270" mass="148847">NKYLSIITLNVNGLNAPIKRHRIAEWIRKHDPHICCLQETHLRTKDLHRLKVKGWKQIFQANGQEKKAGVAILISDKIDFQRRAIKRDPEGHFIILKGRIHQEDINIVNIYAPNIGAPKYIKKILEDFKKDIDSNTIIVGDFNTPLSKMDRSSKQKINKDIVSLNNTLEEMDLTDIYRAFHPKEAKYTFFSSVHGTFSKIDHMIGHKASLNKFKKIEIISSIFSDHKGLKLETNPKGKNPKHSKSWRLNSMLLNNEWVKNEIREEIKNFLETNENELTTTQNLWDTAKAVLRGKFIAIQAYLKKLETVQTNNLTLCLQELEEQQQRQPRASRRKEITKIRAELNDIETKSTILRINESRSWFFEKINKIDKPLSRLIKKKRERIQINTIRNERGEITTDTTEIQRIVRNYYEDLYAKKFENLDEMDTFLEKYNLPKLNEEEAENLNRPITADEIEAVIKKLPTHKSPGPDGFTGEFYKAFKEELTPILHRLFEKIQTDGRLPNSFYEASIILIPKPDKDTTKKENFRPISLMNIDAKILNKILANRIQQYIKKIIHHDQVGFIPGMQGWYNIRKSINIIHHINNSKDKNHMIISIDAEKAFDKIQHPFLIKTLSKVGIEGAFLNIIKAIYERPTANIILNGQKLRAFPLRSGTRQGCPLSPLLFNIVLEVLATAIRQEKAIKGIQIGKEEMKLSLFADDMIVYMENPIDSTKKLLDLINEFGKTAGYKVNTQKSKAFLYTNNETAETEIRKKIPFDIATRKIKYLGINLTKEVKDLYSENYTTLKKEIKEDTNKWKHVPCSWIGRINIIKMAILPKAIYRFNAIPIRVPMTYFTDIEQTFQKFIWNHKRPRIAAAILRKKNKAGGITIPDIKLYYKATVIKTAWYWHKNRHIDQWNRTESPEINPSLYGQLIFDKGGRSIKWSKNSLFNRWCWEIWTATCKKMKLDHQLTPYTKINSRWIKDLNISRNTIKVLEENIGRKISDIPRSNILTDTSPKARDIKERINKWDLIKIKSFCMAKENSTKLQREPTVWENIFANDTSDKGLISKIYKELTRLHSRKTNNPIKKWAKDLNRHFSKEDIQRAQRHMKRCSASLAIREMQIKTTMRYHLTPVRVANINKSTNKCWRGCGEKGTLVHCWWECRLVRPLWKTVWNFLRKLKMELPFDPAIPLLGLYPKNPETPIQKNLCTPMFIAAQFTIAKYWKQPKCPSANEWIQKLWYIYTMEFYAAERKKELIPFATAWMELESIMLSEISQAVRDKYHMISPLTGT</sequence>
<name>K9J477_DESRO</name>
<dbReference type="SUPFAM" id="SSF56219">
    <property type="entry name" value="DNase I-like"/>
    <property type="match status" value="1"/>
</dbReference>
<dbReference type="InterPro" id="IPR005135">
    <property type="entry name" value="Endo/exonuclease/phosphatase"/>
</dbReference>
<evidence type="ECO:0000313" key="3">
    <source>
        <dbReference type="EMBL" id="JAA53176.1"/>
    </source>
</evidence>
<dbReference type="SUPFAM" id="SSF56672">
    <property type="entry name" value="DNA/RNA polymerases"/>
    <property type="match status" value="1"/>
</dbReference>
<protein>
    <recommendedName>
        <fullName evidence="1">RNA-directed DNA polymerase</fullName>
        <ecNumber evidence="1">2.7.7.49</ecNumber>
    </recommendedName>
</protein>